<dbReference type="Proteomes" id="UP000051010">
    <property type="component" value="Unassembled WGS sequence"/>
</dbReference>
<dbReference type="RefSeq" id="WP_054733641.1">
    <property type="nucleotide sequence ID" value="NZ_AZFZ01000015.1"/>
</dbReference>
<dbReference type="GO" id="GO:0006355">
    <property type="term" value="P:regulation of DNA-templated transcription"/>
    <property type="evidence" value="ECO:0007669"/>
    <property type="project" value="UniProtKB-ARBA"/>
</dbReference>
<dbReference type="InterPro" id="IPR050109">
    <property type="entry name" value="HTH-type_TetR-like_transc_reg"/>
</dbReference>
<evidence type="ECO:0000313" key="4">
    <source>
        <dbReference type="EMBL" id="KRM44317.1"/>
    </source>
</evidence>
<dbReference type="PANTHER" id="PTHR30055">
    <property type="entry name" value="HTH-TYPE TRANSCRIPTIONAL REGULATOR RUTR"/>
    <property type="match status" value="1"/>
</dbReference>
<evidence type="ECO:0000256" key="1">
    <source>
        <dbReference type="ARBA" id="ARBA00023125"/>
    </source>
</evidence>
<evidence type="ECO:0000313" key="5">
    <source>
        <dbReference type="Proteomes" id="UP000051010"/>
    </source>
</evidence>
<name>A0A0R1YPZ5_9LACO</name>
<proteinExistence type="predicted"/>
<protein>
    <submittedName>
        <fullName evidence="4">Transcriptional regulator, TetR family</fullName>
    </submittedName>
</protein>
<evidence type="ECO:0000259" key="3">
    <source>
        <dbReference type="PROSITE" id="PS50977"/>
    </source>
</evidence>
<dbReference type="AlphaFoldDB" id="A0A0R1YPZ5"/>
<comment type="caution">
    <text evidence="4">The sequence shown here is derived from an EMBL/GenBank/DDBJ whole genome shotgun (WGS) entry which is preliminary data.</text>
</comment>
<feature type="domain" description="HTH tetR-type" evidence="3">
    <location>
        <begin position="6"/>
        <end position="66"/>
    </location>
</feature>
<organism evidence="4 5">
    <name type="scientific">Lentilactobacillus parafarraginis DSM 18390 = JCM 14109</name>
    <dbReference type="NCBI Taxonomy" id="1423786"/>
    <lineage>
        <taxon>Bacteria</taxon>
        <taxon>Bacillati</taxon>
        <taxon>Bacillota</taxon>
        <taxon>Bacilli</taxon>
        <taxon>Lactobacillales</taxon>
        <taxon>Lactobacillaceae</taxon>
        <taxon>Lentilactobacillus</taxon>
    </lineage>
</organism>
<dbReference type="PRINTS" id="PR00455">
    <property type="entry name" value="HTHTETR"/>
</dbReference>
<dbReference type="EMBL" id="AZFZ01000015">
    <property type="protein sequence ID" value="KRM44317.1"/>
    <property type="molecule type" value="Genomic_DNA"/>
</dbReference>
<dbReference type="InterPro" id="IPR009057">
    <property type="entry name" value="Homeodomain-like_sf"/>
</dbReference>
<dbReference type="SUPFAM" id="SSF46689">
    <property type="entry name" value="Homeodomain-like"/>
    <property type="match status" value="1"/>
</dbReference>
<keyword evidence="1 2" id="KW-0238">DNA-binding</keyword>
<dbReference type="PROSITE" id="PS50977">
    <property type="entry name" value="HTH_TETR_2"/>
    <property type="match status" value="1"/>
</dbReference>
<sequence>MKVKSTVLRQTILNATTDMIVKGGIGAVSTVKVARLSATTQSNIYSYFPNKQALLLAVFAYHQQQMIGALSPLISDTLTPKAQVTAFVKGTAEFGLAHPETIQVIASFRSQPDLRTKLPTIAESKFFSDLFKQLATYQAKGIIRHMDLAFLADSVFLIISNFVLTTQLDQNSPAPVSIDELIDLIGHLLFRSNSEPETRG</sequence>
<dbReference type="InterPro" id="IPR001647">
    <property type="entry name" value="HTH_TetR"/>
</dbReference>
<reference evidence="4 5" key="1">
    <citation type="journal article" date="2015" name="Genome Announc.">
        <title>Expanding the biotechnology potential of lactobacilli through comparative genomics of 213 strains and associated genera.</title>
        <authorList>
            <person name="Sun Z."/>
            <person name="Harris H.M."/>
            <person name="McCann A."/>
            <person name="Guo C."/>
            <person name="Argimon S."/>
            <person name="Zhang W."/>
            <person name="Yang X."/>
            <person name="Jeffery I.B."/>
            <person name="Cooney J.C."/>
            <person name="Kagawa T.F."/>
            <person name="Liu W."/>
            <person name="Song Y."/>
            <person name="Salvetti E."/>
            <person name="Wrobel A."/>
            <person name="Rasinkangas P."/>
            <person name="Parkhill J."/>
            <person name="Rea M.C."/>
            <person name="O'Sullivan O."/>
            <person name="Ritari J."/>
            <person name="Douillard F.P."/>
            <person name="Paul Ross R."/>
            <person name="Yang R."/>
            <person name="Briner A.E."/>
            <person name="Felis G.E."/>
            <person name="de Vos W.M."/>
            <person name="Barrangou R."/>
            <person name="Klaenhammer T.R."/>
            <person name="Caufield P.W."/>
            <person name="Cui Y."/>
            <person name="Zhang H."/>
            <person name="O'Toole P.W."/>
        </authorList>
    </citation>
    <scope>NUCLEOTIDE SEQUENCE [LARGE SCALE GENOMIC DNA]</scope>
    <source>
        <strain evidence="4 5">DSM 18390</strain>
    </source>
</reference>
<dbReference type="GO" id="GO:0003677">
    <property type="term" value="F:DNA binding"/>
    <property type="evidence" value="ECO:0007669"/>
    <property type="project" value="UniProtKB-UniRule"/>
</dbReference>
<gene>
    <name evidence="4" type="ORF">FD47_GL000578</name>
</gene>
<dbReference type="PATRIC" id="fig|1423786.4.peg.607"/>
<dbReference type="Gene3D" id="1.10.357.10">
    <property type="entry name" value="Tetracycline Repressor, domain 2"/>
    <property type="match status" value="1"/>
</dbReference>
<dbReference type="Pfam" id="PF00440">
    <property type="entry name" value="TetR_N"/>
    <property type="match status" value="1"/>
</dbReference>
<evidence type="ECO:0000256" key="2">
    <source>
        <dbReference type="PROSITE-ProRule" id="PRU00335"/>
    </source>
</evidence>
<feature type="DNA-binding region" description="H-T-H motif" evidence="2">
    <location>
        <begin position="29"/>
        <end position="48"/>
    </location>
</feature>
<accession>A0A0R1YPZ5</accession>